<gene>
    <name evidence="4" type="ORF">HB776_24010</name>
</gene>
<dbReference type="InterPro" id="IPR004564">
    <property type="entry name" value="OM_lipoprot_carrier_LolA-like"/>
</dbReference>
<feature type="transmembrane region" description="Helical" evidence="3">
    <location>
        <begin position="71"/>
        <end position="94"/>
    </location>
</feature>
<protein>
    <submittedName>
        <fullName evidence="4">Outer membrane lipoprotein carrier protein LolA</fullName>
    </submittedName>
</protein>
<dbReference type="PANTHER" id="PTHR35869">
    <property type="entry name" value="OUTER-MEMBRANE LIPOPROTEIN CARRIER PROTEIN"/>
    <property type="match status" value="1"/>
</dbReference>
<dbReference type="CDD" id="cd16325">
    <property type="entry name" value="LolA"/>
    <property type="match status" value="1"/>
</dbReference>
<evidence type="ECO:0000256" key="2">
    <source>
        <dbReference type="SAM" id="MobiDB-lite"/>
    </source>
</evidence>
<evidence type="ECO:0000256" key="1">
    <source>
        <dbReference type="ARBA" id="ARBA00022729"/>
    </source>
</evidence>
<feature type="compositionally biased region" description="Low complexity" evidence="2">
    <location>
        <begin position="129"/>
        <end position="139"/>
    </location>
</feature>
<sequence>MDNPAFESRNRHSCGLAPALAAPAAAGAQETTGRTAKPVPILTQSAVKCAEPAEQDDALMRRPTHHAADRSFLRIGAAGLVATFVVAIVAPSAYAQSIPLPRPAPQARSNGSFQMSASESQAVRPPVAIAPKTSATTSTPPNPIIPDPRRNVPASIFMSFDANQKAQASKVSSYLSSLSNLSGNFVQVGPDGSRTTGDFFIQKPGKVRFEYDAPTTIAMVSDGQSLAVRDSKLATQDIYPLSQTPLRYLLSDRIDLMKDTNVVAVSADDLYTSVTIEEKNALVGTSRLMLMVGTKDGQLKQWTVTDPQGYDTTVAIYNLDTAKKPDPGLFKIDFTKYPTSGAN</sequence>
<dbReference type="SUPFAM" id="SSF89392">
    <property type="entry name" value="Prokaryotic lipoproteins and lipoprotein localization factors"/>
    <property type="match status" value="1"/>
</dbReference>
<keyword evidence="3" id="KW-0472">Membrane</keyword>
<dbReference type="Pfam" id="PF03548">
    <property type="entry name" value="LolA"/>
    <property type="match status" value="1"/>
</dbReference>
<proteinExistence type="predicted"/>
<evidence type="ECO:0000313" key="5">
    <source>
        <dbReference type="Proteomes" id="UP000515291"/>
    </source>
</evidence>
<feature type="compositionally biased region" description="Polar residues" evidence="2">
    <location>
        <begin position="107"/>
        <end position="121"/>
    </location>
</feature>
<dbReference type="AlphaFoldDB" id="A0A7G6U4I6"/>
<accession>A0A7G6U4I6</accession>
<reference evidence="5" key="1">
    <citation type="journal article" date="2020" name="Mol. Plant Microbe">
        <title>Rhizobial microsymbionts of the narrowly endemic Oxytropis species growing in Kamchatka are characterized by significant genetic diversity and possess a set of genes that are associated with T3SS and T6SS secretion systems and can affect the development of symbiosis.</title>
        <authorList>
            <person name="Safronova V."/>
            <person name="Guro P."/>
            <person name="Sazanova A."/>
            <person name="Kuznetsova I."/>
            <person name="Belimov A."/>
            <person name="Yakubov V."/>
            <person name="Chirak E."/>
            <person name="Afonin A."/>
            <person name="Gogolev Y."/>
            <person name="Andronov E."/>
            <person name="Tikhonovich I."/>
        </authorList>
    </citation>
    <scope>NUCLEOTIDE SEQUENCE [LARGE SCALE GENOMIC DNA]</scope>
    <source>
        <strain evidence="5">581</strain>
    </source>
</reference>
<dbReference type="InterPro" id="IPR029046">
    <property type="entry name" value="LolA/LolB/LppX"/>
</dbReference>
<keyword evidence="3" id="KW-1133">Transmembrane helix</keyword>
<keyword evidence="4" id="KW-0449">Lipoprotein</keyword>
<dbReference type="PANTHER" id="PTHR35869:SF1">
    <property type="entry name" value="OUTER-MEMBRANE LIPOPROTEIN CARRIER PROTEIN"/>
    <property type="match status" value="1"/>
</dbReference>
<name>A0A7G6U4I6_9BRAD</name>
<keyword evidence="1" id="KW-0732">Signal</keyword>
<evidence type="ECO:0000313" key="4">
    <source>
        <dbReference type="EMBL" id="QND73918.1"/>
    </source>
</evidence>
<evidence type="ECO:0000256" key="3">
    <source>
        <dbReference type="SAM" id="Phobius"/>
    </source>
</evidence>
<dbReference type="EMBL" id="CP050292">
    <property type="protein sequence ID" value="QND73918.1"/>
    <property type="molecule type" value="Genomic_DNA"/>
</dbReference>
<dbReference type="Proteomes" id="UP000515291">
    <property type="component" value="Chromosome"/>
</dbReference>
<dbReference type="Gene3D" id="2.50.20.10">
    <property type="entry name" value="Lipoprotein localisation LolA/LolB/LppX"/>
    <property type="match status" value="1"/>
</dbReference>
<feature type="region of interest" description="Disordered" evidence="2">
    <location>
        <begin position="102"/>
        <end position="146"/>
    </location>
</feature>
<keyword evidence="3" id="KW-0812">Transmembrane</keyword>
<dbReference type="KEGG" id="trb:HB776_24010"/>
<organism evidence="4 5">
    <name type="scientific">Tardiphaga robiniae</name>
    <dbReference type="NCBI Taxonomy" id="943830"/>
    <lineage>
        <taxon>Bacteria</taxon>
        <taxon>Pseudomonadati</taxon>
        <taxon>Pseudomonadota</taxon>
        <taxon>Alphaproteobacteria</taxon>
        <taxon>Hyphomicrobiales</taxon>
        <taxon>Nitrobacteraceae</taxon>
        <taxon>Tardiphaga</taxon>
    </lineage>
</organism>